<evidence type="ECO:0000313" key="3">
    <source>
        <dbReference type="WBParaSite" id="NBR_0001014301-mRNA-1"/>
    </source>
</evidence>
<name>A0A0N4Y303_NIPBR</name>
<dbReference type="AlphaFoldDB" id="A0A0N4Y303"/>
<dbReference type="Proteomes" id="UP000271162">
    <property type="component" value="Unassembled WGS sequence"/>
</dbReference>
<dbReference type="InterPro" id="IPR036941">
    <property type="entry name" value="Rcpt_L-dom_sf"/>
</dbReference>
<gene>
    <name evidence="1" type="ORF">NBR_LOCUS10144</name>
</gene>
<dbReference type="SUPFAM" id="SSF52058">
    <property type="entry name" value="L domain-like"/>
    <property type="match status" value="2"/>
</dbReference>
<dbReference type="Gene3D" id="3.80.20.20">
    <property type="entry name" value="Receptor L-domain"/>
    <property type="match status" value="1"/>
</dbReference>
<dbReference type="STRING" id="27835.A0A0N4Y303"/>
<dbReference type="EMBL" id="UYSL01020260">
    <property type="protein sequence ID" value="VDL73733.1"/>
    <property type="molecule type" value="Genomic_DNA"/>
</dbReference>
<evidence type="ECO:0000313" key="2">
    <source>
        <dbReference type="Proteomes" id="UP000271162"/>
    </source>
</evidence>
<dbReference type="InterPro" id="IPR053079">
    <property type="entry name" value="SPS2_domain"/>
</dbReference>
<reference evidence="1 2" key="2">
    <citation type="submission" date="2018-11" db="EMBL/GenBank/DDBJ databases">
        <authorList>
            <consortium name="Pathogen Informatics"/>
        </authorList>
    </citation>
    <scope>NUCLEOTIDE SEQUENCE [LARGE SCALE GENOMIC DNA]</scope>
</reference>
<keyword evidence="2" id="KW-1185">Reference proteome</keyword>
<proteinExistence type="predicted"/>
<dbReference type="PANTHER" id="PTHR21662">
    <property type="entry name" value="RECEPTOR PROTEIN-TYROSINE KINASE"/>
    <property type="match status" value="1"/>
</dbReference>
<organism evidence="3">
    <name type="scientific">Nippostrongylus brasiliensis</name>
    <name type="common">Rat hookworm</name>
    <dbReference type="NCBI Taxonomy" id="27835"/>
    <lineage>
        <taxon>Eukaryota</taxon>
        <taxon>Metazoa</taxon>
        <taxon>Ecdysozoa</taxon>
        <taxon>Nematoda</taxon>
        <taxon>Chromadorea</taxon>
        <taxon>Rhabditida</taxon>
        <taxon>Rhabditina</taxon>
        <taxon>Rhabditomorpha</taxon>
        <taxon>Strongyloidea</taxon>
        <taxon>Heligmosomidae</taxon>
        <taxon>Nippostrongylus</taxon>
    </lineage>
</organism>
<evidence type="ECO:0000313" key="1">
    <source>
        <dbReference type="EMBL" id="VDL73733.1"/>
    </source>
</evidence>
<dbReference type="WBParaSite" id="NBR_0001014301-mRNA-1">
    <property type="protein sequence ID" value="NBR_0001014301-mRNA-1"/>
    <property type="gene ID" value="NBR_0001014301"/>
</dbReference>
<dbReference type="PANTHER" id="PTHR21662:SF59">
    <property type="entry name" value="RECEPTOR PROTEIN-TYROSINE KINASE"/>
    <property type="match status" value="1"/>
</dbReference>
<sequence>MEKMEIWAYFLPIASVPAYGAFGINPRILDGIIGRLTECSKLQKVRAIYHGILLFQNNSGFNELRLLDSLEIIDHPFAVGPVIRIIDNKHLIDTRLTALKKIVVPEDLAVFIEIRTPWPLPPVQVEHVMKIEIKKGKETFRNLTGRHFYVGECQRGPVGSVTTSQDFGTAGMKCDHFIGTVVITGKVSALTGLKSIRGCLLIDNVNATNVGLPHLRNITKVEGHCVMNYSLVIINNEKLDVIGFGGDFSLDRVESYLIKPVKPDGKAPFFYPMHGFPNMSNGPEDCILIDNVIKTRTHKCNKLYGIVRYSKDVVRLMQRGPVEIYGQFVIENTELTDLDIVVDNEVKIYGFFVPSLLIRRNWKLSSLYPALTKFKIVGAQPQIRLENIDNVCHQGADRIELDKFLNKSAGQLITYPDDCLPSCDGVTVDNIDTVVLRKINCSVINGELTVKNINCLLLTTILLGSFAFLGYGVAFFMYHTSEKRRIRNRVVVSERRFID</sequence>
<protein>
    <submittedName>
        <fullName evidence="3">Recep_L_domain domain-containing protein</fullName>
    </submittedName>
</protein>
<accession>A0A0N4Y303</accession>
<reference evidence="3" key="1">
    <citation type="submission" date="2016-04" db="UniProtKB">
        <authorList>
            <consortium name="WormBaseParasite"/>
        </authorList>
    </citation>
    <scope>IDENTIFICATION</scope>
</reference>